<evidence type="ECO:0000313" key="2">
    <source>
        <dbReference type="Proteomes" id="UP000005426"/>
    </source>
</evidence>
<dbReference type="Proteomes" id="UP000005426">
    <property type="component" value="Unassembled WGS sequence"/>
</dbReference>
<dbReference type="GeneID" id="25782890"/>
<name>G9P672_HYPAI</name>
<sequence length="50" mass="5612">MDPVMLLQSMGLVTGPPTSQLLFSDQRVVTLRSPQKFFDMAAKPRFLDLS</sequence>
<comment type="caution">
    <text evidence="1">The sequence shown here is derived from an EMBL/GenBank/DDBJ whole genome shotgun (WGS) entry which is preliminary data.</text>
</comment>
<gene>
    <name evidence="1" type="ORF">TRIATDRAFT_311969</name>
</gene>
<dbReference type="EMBL" id="ABDG02000027">
    <property type="protein sequence ID" value="EHK41404.1"/>
    <property type="molecule type" value="Genomic_DNA"/>
</dbReference>
<keyword evidence="2" id="KW-1185">Reference proteome</keyword>
<dbReference type="HOGENOM" id="CLU_3125248_0_0_1"/>
<dbReference type="KEGG" id="tatv:25782890"/>
<protein>
    <submittedName>
        <fullName evidence="1">Uncharacterized protein</fullName>
    </submittedName>
</protein>
<organism evidence="1 2">
    <name type="scientific">Hypocrea atroviridis (strain ATCC 20476 / IMI 206040)</name>
    <name type="common">Trichoderma atroviride</name>
    <dbReference type="NCBI Taxonomy" id="452589"/>
    <lineage>
        <taxon>Eukaryota</taxon>
        <taxon>Fungi</taxon>
        <taxon>Dikarya</taxon>
        <taxon>Ascomycota</taxon>
        <taxon>Pezizomycotina</taxon>
        <taxon>Sordariomycetes</taxon>
        <taxon>Hypocreomycetidae</taxon>
        <taxon>Hypocreales</taxon>
        <taxon>Hypocreaceae</taxon>
        <taxon>Trichoderma</taxon>
    </lineage>
</organism>
<dbReference type="AlphaFoldDB" id="G9P672"/>
<reference evidence="1 2" key="1">
    <citation type="journal article" date="2011" name="Genome Biol.">
        <title>Comparative genome sequence analysis underscores mycoparasitism as the ancestral life style of Trichoderma.</title>
        <authorList>
            <person name="Kubicek C.P."/>
            <person name="Herrera-Estrella A."/>
            <person name="Seidl-Seiboth V."/>
            <person name="Martinez D.A."/>
            <person name="Druzhinina I.S."/>
            <person name="Thon M."/>
            <person name="Zeilinger S."/>
            <person name="Casas-Flores S."/>
            <person name="Horwitz B.A."/>
            <person name="Mukherjee P.K."/>
            <person name="Mukherjee M."/>
            <person name="Kredics L."/>
            <person name="Alcaraz L.D."/>
            <person name="Aerts A."/>
            <person name="Antal Z."/>
            <person name="Atanasova L."/>
            <person name="Cervantes-Badillo M.G."/>
            <person name="Challacombe J."/>
            <person name="Chertkov O."/>
            <person name="McCluskey K."/>
            <person name="Coulpier F."/>
            <person name="Deshpande N."/>
            <person name="von Doehren H."/>
            <person name="Ebbole D.J."/>
            <person name="Esquivel-Naranjo E.U."/>
            <person name="Fekete E."/>
            <person name="Flipphi M."/>
            <person name="Glaser F."/>
            <person name="Gomez-Rodriguez E.Y."/>
            <person name="Gruber S."/>
            <person name="Han C."/>
            <person name="Henrissat B."/>
            <person name="Hermosa R."/>
            <person name="Hernandez-Onate M."/>
            <person name="Karaffa L."/>
            <person name="Kosti I."/>
            <person name="Le Crom S."/>
            <person name="Lindquist E."/>
            <person name="Lucas S."/>
            <person name="Luebeck M."/>
            <person name="Luebeck P.S."/>
            <person name="Margeot A."/>
            <person name="Metz B."/>
            <person name="Misra M."/>
            <person name="Nevalainen H."/>
            <person name="Omann M."/>
            <person name="Packer N."/>
            <person name="Perrone G."/>
            <person name="Uresti-Rivera E.E."/>
            <person name="Salamov A."/>
            <person name="Schmoll M."/>
            <person name="Seiboth B."/>
            <person name="Shapiro H."/>
            <person name="Sukno S."/>
            <person name="Tamayo-Ramos J.A."/>
            <person name="Tisch D."/>
            <person name="Wiest A."/>
            <person name="Wilkinson H.H."/>
            <person name="Zhang M."/>
            <person name="Coutinho P.M."/>
            <person name="Kenerley C.M."/>
            <person name="Monte E."/>
            <person name="Baker S.E."/>
            <person name="Grigoriev I.V."/>
        </authorList>
    </citation>
    <scope>NUCLEOTIDE SEQUENCE [LARGE SCALE GENOMIC DNA]</scope>
    <source>
        <strain evidence="2">ATCC 20476 / IMI 206040</strain>
    </source>
</reference>
<accession>G9P672</accession>
<proteinExistence type="predicted"/>
<dbReference type="RefSeq" id="XP_013939746.1">
    <property type="nucleotide sequence ID" value="XM_014084271.1"/>
</dbReference>
<evidence type="ECO:0000313" key="1">
    <source>
        <dbReference type="EMBL" id="EHK41404.1"/>
    </source>
</evidence>